<dbReference type="AlphaFoldDB" id="A0AA88X544"/>
<feature type="repeat" description="PPR" evidence="3">
    <location>
        <begin position="282"/>
        <end position="316"/>
    </location>
</feature>
<dbReference type="InterPro" id="IPR002885">
    <property type="entry name" value="PPR_rpt"/>
</dbReference>
<dbReference type="GO" id="GO:0006396">
    <property type="term" value="P:RNA processing"/>
    <property type="evidence" value="ECO:0007669"/>
    <property type="project" value="TreeGrafter"/>
</dbReference>
<dbReference type="Proteomes" id="UP001188597">
    <property type="component" value="Unassembled WGS sequence"/>
</dbReference>
<dbReference type="GO" id="GO:0007005">
    <property type="term" value="P:mitochondrion organization"/>
    <property type="evidence" value="ECO:0007669"/>
    <property type="project" value="TreeGrafter"/>
</dbReference>
<name>A0AA88X544_9ASTE</name>
<evidence type="ECO:0000313" key="5">
    <source>
        <dbReference type="Proteomes" id="UP001188597"/>
    </source>
</evidence>
<dbReference type="PROSITE" id="PS51375">
    <property type="entry name" value="PPR"/>
    <property type="match status" value="4"/>
</dbReference>
<evidence type="ECO:0000256" key="2">
    <source>
        <dbReference type="ARBA" id="ARBA00022737"/>
    </source>
</evidence>
<gene>
    <name evidence="4" type="ORF">RJ639_027803</name>
</gene>
<organism evidence="4 5">
    <name type="scientific">Escallonia herrerae</name>
    <dbReference type="NCBI Taxonomy" id="1293975"/>
    <lineage>
        <taxon>Eukaryota</taxon>
        <taxon>Viridiplantae</taxon>
        <taxon>Streptophyta</taxon>
        <taxon>Embryophyta</taxon>
        <taxon>Tracheophyta</taxon>
        <taxon>Spermatophyta</taxon>
        <taxon>Magnoliopsida</taxon>
        <taxon>eudicotyledons</taxon>
        <taxon>Gunneridae</taxon>
        <taxon>Pentapetalae</taxon>
        <taxon>asterids</taxon>
        <taxon>campanulids</taxon>
        <taxon>Escalloniales</taxon>
        <taxon>Escalloniaceae</taxon>
        <taxon>Escallonia</taxon>
    </lineage>
</organism>
<evidence type="ECO:0000256" key="1">
    <source>
        <dbReference type="ARBA" id="ARBA00007626"/>
    </source>
</evidence>
<reference evidence="4" key="1">
    <citation type="submission" date="2022-12" db="EMBL/GenBank/DDBJ databases">
        <title>Draft genome assemblies for two species of Escallonia (Escalloniales).</title>
        <authorList>
            <person name="Chanderbali A."/>
            <person name="Dervinis C."/>
            <person name="Anghel I."/>
            <person name="Soltis D."/>
            <person name="Soltis P."/>
            <person name="Zapata F."/>
        </authorList>
    </citation>
    <scope>NUCLEOTIDE SEQUENCE</scope>
    <source>
        <strain evidence="4">UCBG64.0493</strain>
        <tissue evidence="4">Leaf</tissue>
    </source>
</reference>
<proteinExistence type="inferred from homology"/>
<keyword evidence="5" id="KW-1185">Reference proteome</keyword>
<dbReference type="InterPro" id="IPR011990">
    <property type="entry name" value="TPR-like_helical_dom_sf"/>
</dbReference>
<feature type="repeat" description="PPR" evidence="3">
    <location>
        <begin position="317"/>
        <end position="351"/>
    </location>
</feature>
<dbReference type="EMBL" id="JAVXUP010000061">
    <property type="protein sequence ID" value="KAK3040077.1"/>
    <property type="molecule type" value="Genomic_DNA"/>
</dbReference>
<evidence type="ECO:0008006" key="6">
    <source>
        <dbReference type="Google" id="ProtNLM"/>
    </source>
</evidence>
<dbReference type="GO" id="GO:0003729">
    <property type="term" value="F:mRNA binding"/>
    <property type="evidence" value="ECO:0007669"/>
    <property type="project" value="TreeGrafter"/>
</dbReference>
<evidence type="ECO:0000313" key="4">
    <source>
        <dbReference type="EMBL" id="KAK3040077.1"/>
    </source>
</evidence>
<dbReference type="NCBIfam" id="TIGR00756">
    <property type="entry name" value="PPR"/>
    <property type="match status" value="3"/>
</dbReference>
<feature type="repeat" description="PPR" evidence="3">
    <location>
        <begin position="131"/>
        <end position="165"/>
    </location>
</feature>
<protein>
    <recommendedName>
        <fullName evidence="6">Pentatricopeptide repeat-containing protein</fullName>
    </recommendedName>
</protein>
<sequence>MIKKRPMRPPLSAFSVFERPFAARPLPLDPLPTPSASTLTSDNKNLCFSLADKLIGRGLLSSAQGVIQRVIAQCLSVNDALSVIDFAVNRGIKPNLRIYGALIRKLAFWGETRMAEALYAGNIVNKGIDPEPHLLNSMIICYCKLEQLEEAKSHFDRLISMKALPGNAVCNLLVRELCSQDRILEAFEYFSKIDDVGIVLHLRSLNTLIDGLCSRGYLDEALHVCNVMHDRGVIPKASLCKSLVLGFCKRGQVEEAELLSTDFESHGWILHKQLAEAGLKPDVVTYHIMMCHYCEEQKLDCALMLLDNMRQYGIVPTVHCYTILIAAFHKANNSEELDGLYNMMLDSGVVPDHVLFLTLMKTCPKGHELYLALKILQGGKLMTLCIAWKEWRVSDVSLCFRHTTL</sequence>
<dbReference type="Pfam" id="PF12854">
    <property type="entry name" value="PPR_1"/>
    <property type="match status" value="1"/>
</dbReference>
<dbReference type="InterPro" id="IPR051114">
    <property type="entry name" value="Mito_RNA_Proc_CCM1"/>
</dbReference>
<dbReference type="Pfam" id="PF01535">
    <property type="entry name" value="PPR"/>
    <property type="match status" value="2"/>
</dbReference>
<dbReference type="PANTHER" id="PTHR47934">
    <property type="entry name" value="PENTATRICOPEPTIDE REPEAT-CONTAINING PROTEIN PET309, MITOCHONDRIAL"/>
    <property type="match status" value="1"/>
</dbReference>
<comment type="similarity">
    <text evidence="1">Belongs to the PPR family. P subfamily.</text>
</comment>
<comment type="caution">
    <text evidence="4">The sequence shown here is derived from an EMBL/GenBank/DDBJ whole genome shotgun (WGS) entry which is preliminary data.</text>
</comment>
<dbReference type="Gene3D" id="1.25.40.10">
    <property type="entry name" value="Tetratricopeptide repeat domain"/>
    <property type="match status" value="3"/>
</dbReference>
<dbReference type="Pfam" id="PF13041">
    <property type="entry name" value="PPR_2"/>
    <property type="match status" value="1"/>
</dbReference>
<evidence type="ECO:0000256" key="3">
    <source>
        <dbReference type="PROSITE-ProRule" id="PRU00708"/>
    </source>
</evidence>
<keyword evidence="2" id="KW-0677">Repeat</keyword>
<dbReference type="GO" id="GO:0005739">
    <property type="term" value="C:mitochondrion"/>
    <property type="evidence" value="ECO:0007669"/>
    <property type="project" value="TreeGrafter"/>
</dbReference>
<dbReference type="PANTHER" id="PTHR47934:SF6">
    <property type="entry name" value="MITOCHONDRIAL GROUP I INTRON SPLICING FACTOR CCM1-RELATED"/>
    <property type="match status" value="1"/>
</dbReference>
<accession>A0AA88X544</accession>
<feature type="repeat" description="PPR" evidence="3">
    <location>
        <begin position="201"/>
        <end position="235"/>
    </location>
</feature>